<feature type="region of interest" description="Disordered" evidence="1">
    <location>
        <begin position="1"/>
        <end position="71"/>
    </location>
</feature>
<feature type="compositionally biased region" description="Pro residues" evidence="1">
    <location>
        <begin position="52"/>
        <end position="65"/>
    </location>
</feature>
<feature type="compositionally biased region" description="Polar residues" evidence="1">
    <location>
        <begin position="13"/>
        <end position="41"/>
    </location>
</feature>
<dbReference type="OrthoDB" id="1893323at2759"/>
<keyword evidence="3" id="KW-1185">Reference proteome</keyword>
<dbReference type="AlphaFoldDB" id="A0A835UQ03"/>
<dbReference type="EMBL" id="JADCNL010000008">
    <property type="protein sequence ID" value="KAG0469747.1"/>
    <property type="molecule type" value="Genomic_DNA"/>
</dbReference>
<evidence type="ECO:0000313" key="2">
    <source>
        <dbReference type="EMBL" id="KAG0469747.1"/>
    </source>
</evidence>
<evidence type="ECO:0000256" key="1">
    <source>
        <dbReference type="SAM" id="MobiDB-lite"/>
    </source>
</evidence>
<name>A0A835UQ03_VANPL</name>
<accession>A0A835UQ03</accession>
<evidence type="ECO:0000313" key="3">
    <source>
        <dbReference type="Proteomes" id="UP000636800"/>
    </source>
</evidence>
<comment type="caution">
    <text evidence="2">The sequence shown here is derived from an EMBL/GenBank/DDBJ whole genome shotgun (WGS) entry which is preliminary data.</text>
</comment>
<reference evidence="2 3" key="1">
    <citation type="journal article" date="2020" name="Nat. Food">
        <title>A phased Vanilla planifolia genome enables genetic improvement of flavour and production.</title>
        <authorList>
            <person name="Hasing T."/>
            <person name="Tang H."/>
            <person name="Brym M."/>
            <person name="Khazi F."/>
            <person name="Huang T."/>
            <person name="Chambers A.H."/>
        </authorList>
    </citation>
    <scope>NUCLEOTIDE SEQUENCE [LARGE SCALE GENOMIC DNA]</scope>
    <source>
        <tissue evidence="2">Leaf</tissue>
    </source>
</reference>
<dbReference type="Proteomes" id="UP000636800">
    <property type="component" value="Unassembled WGS sequence"/>
</dbReference>
<sequence length="71" mass="7397">MGHLAPDGGARQLYSTASPSTSPSLNFPSSTTPEQIPTSLASPPLTLCSFHPPSPLPPLPSPPNPKLHLFL</sequence>
<proteinExistence type="predicted"/>
<protein>
    <submittedName>
        <fullName evidence="2">Uncharacterized protein</fullName>
    </submittedName>
</protein>
<gene>
    <name evidence="2" type="ORF">HPP92_016447</name>
</gene>
<organism evidence="2 3">
    <name type="scientific">Vanilla planifolia</name>
    <name type="common">Vanilla</name>
    <dbReference type="NCBI Taxonomy" id="51239"/>
    <lineage>
        <taxon>Eukaryota</taxon>
        <taxon>Viridiplantae</taxon>
        <taxon>Streptophyta</taxon>
        <taxon>Embryophyta</taxon>
        <taxon>Tracheophyta</taxon>
        <taxon>Spermatophyta</taxon>
        <taxon>Magnoliopsida</taxon>
        <taxon>Liliopsida</taxon>
        <taxon>Asparagales</taxon>
        <taxon>Orchidaceae</taxon>
        <taxon>Vanilloideae</taxon>
        <taxon>Vanilleae</taxon>
        <taxon>Vanilla</taxon>
    </lineage>
</organism>